<dbReference type="GO" id="GO:0032511">
    <property type="term" value="P:late endosome to vacuole transport via multivesicular body sorting pathway"/>
    <property type="evidence" value="ECO:0007669"/>
    <property type="project" value="TreeGrafter"/>
</dbReference>
<dbReference type="STRING" id="675824.A0A1E3PZM9"/>
<dbReference type="InterPro" id="IPR005024">
    <property type="entry name" value="Snf7_fam"/>
</dbReference>
<dbReference type="EMBL" id="KV454299">
    <property type="protein sequence ID" value="ODQ70909.1"/>
    <property type="molecule type" value="Genomic_DNA"/>
</dbReference>
<evidence type="ECO:0000256" key="3">
    <source>
        <dbReference type="ARBA" id="ARBA00022448"/>
    </source>
</evidence>
<dbReference type="OrthoDB" id="441172at2759"/>
<keyword evidence="9" id="KW-1185">Reference proteome</keyword>
<keyword evidence="6" id="KW-0472">Membrane</keyword>
<comment type="subcellular location">
    <subcellularLocation>
        <location evidence="1">Endosome membrane</location>
    </subcellularLocation>
</comment>
<evidence type="ECO:0000313" key="8">
    <source>
        <dbReference type="EMBL" id="ODQ70909.1"/>
    </source>
</evidence>
<dbReference type="PANTHER" id="PTHR22761:SF5">
    <property type="entry name" value="CHARGED MULTIVESICULAR BODY PROTEIN 6"/>
    <property type="match status" value="1"/>
</dbReference>
<keyword evidence="3" id="KW-0813">Transport</keyword>
<evidence type="ECO:0000256" key="4">
    <source>
        <dbReference type="ARBA" id="ARBA00022753"/>
    </source>
</evidence>
<organism evidence="8 9">
    <name type="scientific">Lipomyces starkeyi NRRL Y-11557</name>
    <dbReference type="NCBI Taxonomy" id="675824"/>
    <lineage>
        <taxon>Eukaryota</taxon>
        <taxon>Fungi</taxon>
        <taxon>Dikarya</taxon>
        <taxon>Ascomycota</taxon>
        <taxon>Saccharomycotina</taxon>
        <taxon>Lipomycetes</taxon>
        <taxon>Lipomycetales</taxon>
        <taxon>Lipomycetaceae</taxon>
        <taxon>Lipomyces</taxon>
    </lineage>
</organism>
<dbReference type="GO" id="GO:0015031">
    <property type="term" value="P:protein transport"/>
    <property type="evidence" value="ECO:0007669"/>
    <property type="project" value="UniProtKB-KW"/>
</dbReference>
<evidence type="ECO:0008006" key="10">
    <source>
        <dbReference type="Google" id="ProtNLM"/>
    </source>
</evidence>
<evidence type="ECO:0000313" key="9">
    <source>
        <dbReference type="Proteomes" id="UP000094385"/>
    </source>
</evidence>
<dbReference type="GO" id="GO:0006900">
    <property type="term" value="P:vesicle budding from membrane"/>
    <property type="evidence" value="ECO:0007669"/>
    <property type="project" value="TreeGrafter"/>
</dbReference>
<dbReference type="GO" id="GO:0000815">
    <property type="term" value="C:ESCRT III complex"/>
    <property type="evidence" value="ECO:0007669"/>
    <property type="project" value="TreeGrafter"/>
</dbReference>
<reference evidence="8 9" key="1">
    <citation type="journal article" date="2016" name="Proc. Natl. Acad. Sci. U.S.A.">
        <title>Comparative genomics of biotechnologically important yeasts.</title>
        <authorList>
            <person name="Riley R."/>
            <person name="Haridas S."/>
            <person name="Wolfe K.H."/>
            <person name="Lopes M.R."/>
            <person name="Hittinger C.T."/>
            <person name="Goeker M."/>
            <person name="Salamov A.A."/>
            <person name="Wisecaver J.H."/>
            <person name="Long T.M."/>
            <person name="Calvey C.H."/>
            <person name="Aerts A.L."/>
            <person name="Barry K.W."/>
            <person name="Choi C."/>
            <person name="Clum A."/>
            <person name="Coughlan A.Y."/>
            <person name="Deshpande S."/>
            <person name="Douglass A.P."/>
            <person name="Hanson S.J."/>
            <person name="Klenk H.-P."/>
            <person name="LaButti K.M."/>
            <person name="Lapidus A."/>
            <person name="Lindquist E.A."/>
            <person name="Lipzen A.M."/>
            <person name="Meier-Kolthoff J.P."/>
            <person name="Ohm R.A."/>
            <person name="Otillar R.P."/>
            <person name="Pangilinan J.L."/>
            <person name="Peng Y."/>
            <person name="Rokas A."/>
            <person name="Rosa C.A."/>
            <person name="Scheuner C."/>
            <person name="Sibirny A.A."/>
            <person name="Slot J.C."/>
            <person name="Stielow J.B."/>
            <person name="Sun H."/>
            <person name="Kurtzman C.P."/>
            <person name="Blackwell M."/>
            <person name="Grigoriev I.V."/>
            <person name="Jeffries T.W."/>
        </authorList>
    </citation>
    <scope>NUCLEOTIDE SEQUENCE [LARGE SCALE GENOMIC DNA]</scope>
    <source>
        <strain evidence="8 9">NRRL Y-11557</strain>
    </source>
</reference>
<dbReference type="PANTHER" id="PTHR22761">
    <property type="entry name" value="CHARGED MULTIVESICULAR BODY PROTEIN"/>
    <property type="match status" value="1"/>
</dbReference>
<gene>
    <name evidence="8" type="ORF">LIPSTDRAFT_57001</name>
</gene>
<dbReference type="Proteomes" id="UP000094385">
    <property type="component" value="Unassembled WGS sequence"/>
</dbReference>
<evidence type="ECO:0000256" key="1">
    <source>
        <dbReference type="ARBA" id="ARBA00004608"/>
    </source>
</evidence>
<proteinExistence type="inferred from homology"/>
<keyword evidence="4" id="KW-0967">Endosome</keyword>
<evidence type="ECO:0000256" key="2">
    <source>
        <dbReference type="ARBA" id="ARBA00006190"/>
    </source>
</evidence>
<evidence type="ECO:0000256" key="7">
    <source>
        <dbReference type="SAM" id="MobiDB-lite"/>
    </source>
</evidence>
<dbReference type="GO" id="GO:0005771">
    <property type="term" value="C:multivesicular body"/>
    <property type="evidence" value="ECO:0007669"/>
    <property type="project" value="TreeGrafter"/>
</dbReference>
<evidence type="ECO:0000256" key="5">
    <source>
        <dbReference type="ARBA" id="ARBA00022927"/>
    </source>
</evidence>
<keyword evidence="5" id="KW-0653">Protein transport</keyword>
<accession>A0A1E3PZM9</accession>
<evidence type="ECO:0000256" key="6">
    <source>
        <dbReference type="ARBA" id="ARBA00023136"/>
    </source>
</evidence>
<name>A0A1E3PZM9_LIPST</name>
<sequence length="233" mass="27198">MGNYSSRPNRKITKQDTAILDMKIQRDKLQQYQRRIQVILDRERAIAQQCLEKGDKERARLALRKRKYQAQLLVKTDSQLETLERLTQSIEFALVEKDVLFGLQQGSQVLREINREMSMDKVERLLDESADGIAYQNEVSQMLSNSITNSEEAEIEEELEAMRREEVFLRLHIHVIHTNYLLQLVKNIPTVPETELPQPQRVTAEREAEPEEEAEEPARKASKSRNRTEPLMA</sequence>
<comment type="similarity">
    <text evidence="2">Belongs to the SNF7 family.</text>
</comment>
<protein>
    <recommendedName>
        <fullName evidence="10">Vacuolar protein sorting-associated protein 20</fullName>
    </recommendedName>
</protein>
<dbReference type="Pfam" id="PF03357">
    <property type="entry name" value="Snf7"/>
    <property type="match status" value="1"/>
</dbReference>
<feature type="region of interest" description="Disordered" evidence="7">
    <location>
        <begin position="193"/>
        <end position="233"/>
    </location>
</feature>
<dbReference type="AlphaFoldDB" id="A0A1E3PZM9"/>